<dbReference type="AlphaFoldDB" id="A0A9J5ZS26"/>
<feature type="compositionally biased region" description="Acidic residues" evidence="1">
    <location>
        <begin position="63"/>
        <end position="75"/>
    </location>
</feature>
<protein>
    <submittedName>
        <fullName evidence="2">Uncharacterized protein</fullName>
    </submittedName>
</protein>
<feature type="region of interest" description="Disordered" evidence="1">
    <location>
        <begin position="1"/>
        <end position="75"/>
    </location>
</feature>
<evidence type="ECO:0000256" key="1">
    <source>
        <dbReference type="SAM" id="MobiDB-lite"/>
    </source>
</evidence>
<comment type="caution">
    <text evidence="2">The sequence shown here is derived from an EMBL/GenBank/DDBJ whole genome shotgun (WGS) entry which is preliminary data.</text>
</comment>
<dbReference type="EMBL" id="JACXVP010000003">
    <property type="protein sequence ID" value="KAG5614823.1"/>
    <property type="molecule type" value="Genomic_DNA"/>
</dbReference>
<proteinExistence type="predicted"/>
<keyword evidence="3" id="KW-1185">Reference proteome</keyword>
<reference evidence="2 3" key="1">
    <citation type="submission" date="2020-09" db="EMBL/GenBank/DDBJ databases">
        <title>De no assembly of potato wild relative species, Solanum commersonii.</title>
        <authorList>
            <person name="Cho K."/>
        </authorList>
    </citation>
    <scope>NUCLEOTIDE SEQUENCE [LARGE SCALE GENOMIC DNA]</scope>
    <source>
        <strain evidence="2">LZ3.2</strain>
        <tissue evidence="2">Leaf</tissue>
    </source>
</reference>
<sequence length="75" mass="8366">MKKQRQIDQCPSWMNVPTSSQSTEETEEENDKDDSASSGLFLWLGNGDQEGDSGDISNKEEALVEDQEELEGGER</sequence>
<evidence type="ECO:0000313" key="2">
    <source>
        <dbReference type="EMBL" id="KAG5614823.1"/>
    </source>
</evidence>
<evidence type="ECO:0000313" key="3">
    <source>
        <dbReference type="Proteomes" id="UP000824120"/>
    </source>
</evidence>
<name>A0A9J5ZS26_SOLCO</name>
<dbReference type="Proteomes" id="UP000824120">
    <property type="component" value="Chromosome 3"/>
</dbReference>
<dbReference type="OrthoDB" id="10482165at2759"/>
<accession>A0A9J5ZS26</accession>
<gene>
    <name evidence="2" type="ORF">H5410_014647</name>
</gene>
<organism evidence="2 3">
    <name type="scientific">Solanum commersonii</name>
    <name type="common">Commerson's wild potato</name>
    <name type="synonym">Commerson's nightshade</name>
    <dbReference type="NCBI Taxonomy" id="4109"/>
    <lineage>
        <taxon>Eukaryota</taxon>
        <taxon>Viridiplantae</taxon>
        <taxon>Streptophyta</taxon>
        <taxon>Embryophyta</taxon>
        <taxon>Tracheophyta</taxon>
        <taxon>Spermatophyta</taxon>
        <taxon>Magnoliopsida</taxon>
        <taxon>eudicotyledons</taxon>
        <taxon>Gunneridae</taxon>
        <taxon>Pentapetalae</taxon>
        <taxon>asterids</taxon>
        <taxon>lamiids</taxon>
        <taxon>Solanales</taxon>
        <taxon>Solanaceae</taxon>
        <taxon>Solanoideae</taxon>
        <taxon>Solaneae</taxon>
        <taxon>Solanum</taxon>
    </lineage>
</organism>